<feature type="transmembrane region" description="Helical" evidence="2">
    <location>
        <begin position="29"/>
        <end position="49"/>
    </location>
</feature>
<evidence type="ECO:0000256" key="2">
    <source>
        <dbReference type="SAM" id="Phobius"/>
    </source>
</evidence>
<comment type="caution">
    <text evidence="3">The sequence shown here is derived from an EMBL/GenBank/DDBJ whole genome shotgun (WGS) entry which is preliminary data.</text>
</comment>
<proteinExistence type="predicted"/>
<feature type="region of interest" description="Disordered" evidence="1">
    <location>
        <begin position="104"/>
        <end position="136"/>
    </location>
</feature>
<keyword evidence="4" id="KW-1185">Reference proteome</keyword>
<reference evidence="3 4" key="1">
    <citation type="submission" date="2020-07" db="EMBL/GenBank/DDBJ databases">
        <title>Sequencing the genomes of 1000 actinobacteria strains.</title>
        <authorList>
            <person name="Klenk H.-P."/>
        </authorList>
    </citation>
    <scope>NUCLEOTIDE SEQUENCE [LARGE SCALE GENOMIC DNA]</scope>
    <source>
        <strain evidence="3 4">DSM 18248</strain>
    </source>
</reference>
<accession>A0A7Z0C314</accession>
<evidence type="ECO:0000313" key="3">
    <source>
        <dbReference type="EMBL" id="NYI11440.1"/>
    </source>
</evidence>
<keyword evidence="2" id="KW-1133">Transmembrane helix</keyword>
<sequence length="136" mass="13576">MQVGTVVSGVGVLGAVAWVARWATDLDPLLWVGAALLSVVAVAAGAGMVKPVPLRVVVGVCLALLCWSLGAVAGLDGAPVRAGVAGLVLLVVIPVAWERVRPVGPAPAAARDSTRAGRAAGGRRAAPEKRPGSHAR</sequence>
<evidence type="ECO:0000313" key="4">
    <source>
        <dbReference type="Proteomes" id="UP000537326"/>
    </source>
</evidence>
<feature type="transmembrane region" description="Helical" evidence="2">
    <location>
        <begin position="56"/>
        <end position="74"/>
    </location>
</feature>
<protein>
    <submittedName>
        <fullName evidence="3">Uncharacterized protein</fullName>
    </submittedName>
</protein>
<gene>
    <name evidence="3" type="ORF">BKA05_002955</name>
</gene>
<feature type="transmembrane region" description="Helical" evidence="2">
    <location>
        <begin position="80"/>
        <end position="97"/>
    </location>
</feature>
<dbReference type="RefSeq" id="WP_179532129.1">
    <property type="nucleotide sequence ID" value="NZ_BAAAPP010000008.1"/>
</dbReference>
<name>A0A7Z0C314_9ACTN</name>
<feature type="compositionally biased region" description="Basic and acidic residues" evidence="1">
    <location>
        <begin position="125"/>
        <end position="136"/>
    </location>
</feature>
<feature type="compositionally biased region" description="Low complexity" evidence="1">
    <location>
        <begin position="104"/>
        <end position="124"/>
    </location>
</feature>
<dbReference type="AlphaFoldDB" id="A0A7Z0C314"/>
<keyword evidence="2" id="KW-0812">Transmembrane</keyword>
<keyword evidence="2" id="KW-0472">Membrane</keyword>
<organism evidence="3 4">
    <name type="scientific">Nocardioides marinus</name>
    <dbReference type="NCBI Taxonomy" id="374514"/>
    <lineage>
        <taxon>Bacteria</taxon>
        <taxon>Bacillati</taxon>
        <taxon>Actinomycetota</taxon>
        <taxon>Actinomycetes</taxon>
        <taxon>Propionibacteriales</taxon>
        <taxon>Nocardioidaceae</taxon>
        <taxon>Nocardioides</taxon>
    </lineage>
</organism>
<dbReference type="EMBL" id="JACBZI010000001">
    <property type="protein sequence ID" value="NYI11440.1"/>
    <property type="molecule type" value="Genomic_DNA"/>
</dbReference>
<evidence type="ECO:0000256" key="1">
    <source>
        <dbReference type="SAM" id="MobiDB-lite"/>
    </source>
</evidence>
<dbReference type="Proteomes" id="UP000537326">
    <property type="component" value="Unassembled WGS sequence"/>
</dbReference>